<organism evidence="3 4">
    <name type="scientific">Candidatus Blautia stercorigallinarum</name>
    <dbReference type="NCBI Taxonomy" id="2838501"/>
    <lineage>
        <taxon>Bacteria</taxon>
        <taxon>Bacillati</taxon>
        <taxon>Bacillota</taxon>
        <taxon>Clostridia</taxon>
        <taxon>Lachnospirales</taxon>
        <taxon>Lachnospiraceae</taxon>
        <taxon>Blautia</taxon>
    </lineage>
</organism>
<reference evidence="3" key="2">
    <citation type="submission" date="2021-04" db="EMBL/GenBank/DDBJ databases">
        <authorList>
            <person name="Gilroy R."/>
        </authorList>
    </citation>
    <scope>NUCLEOTIDE SEQUENCE</scope>
    <source>
        <strain evidence="3">CHK195-9823</strain>
    </source>
</reference>
<feature type="domain" description="Prenyltransferase alpha-alpha toroid" evidence="2">
    <location>
        <begin position="136"/>
        <end position="243"/>
    </location>
</feature>
<proteinExistence type="predicted"/>
<evidence type="ECO:0000313" key="4">
    <source>
        <dbReference type="Proteomes" id="UP000886814"/>
    </source>
</evidence>
<dbReference type="Proteomes" id="UP000886814">
    <property type="component" value="Unassembled WGS sequence"/>
</dbReference>
<gene>
    <name evidence="3" type="ORF">H9747_12130</name>
</gene>
<dbReference type="EMBL" id="DXIQ01000083">
    <property type="protein sequence ID" value="HIV39721.1"/>
    <property type="molecule type" value="Genomic_DNA"/>
</dbReference>
<evidence type="ECO:0000256" key="1">
    <source>
        <dbReference type="ARBA" id="ARBA00022737"/>
    </source>
</evidence>
<dbReference type="InterPro" id="IPR001330">
    <property type="entry name" value="Prenyltrans"/>
</dbReference>
<dbReference type="SUPFAM" id="SSF48239">
    <property type="entry name" value="Terpenoid cyclases/Protein prenyltransferases"/>
    <property type="match status" value="1"/>
</dbReference>
<dbReference type="Pfam" id="PF00432">
    <property type="entry name" value="Prenyltrans"/>
    <property type="match status" value="2"/>
</dbReference>
<sequence length="265" mass="30394">MSKYENRATMSLLNMCNEMFRKNIEIRRITKTCALLLMSGLSSHDIPSKIIDKCLASQKDDGGFIGNTDTLWNIKFLEFYPQYETERKRAIKWLVSGNGDEEGFGRSKRDMHRIPVTGLALYLLPEIATEKNLEWLEKTWSSELNSLTYKAAYSILAFNQNNYKPTTNGKLIHETVTWLCKQQEVSGGFAPWLNHPVGENVYCTAVALVALISMQDDAYRETIKRGYEYLCRTQLKSGIWAYHEIEDGASWGLFALTQAEKYLEV</sequence>
<dbReference type="CDD" id="cd00688">
    <property type="entry name" value="ISOPREN_C2_like"/>
    <property type="match status" value="1"/>
</dbReference>
<dbReference type="InterPro" id="IPR008930">
    <property type="entry name" value="Terpenoid_cyclase/PrenylTrfase"/>
</dbReference>
<dbReference type="GO" id="GO:0003824">
    <property type="term" value="F:catalytic activity"/>
    <property type="evidence" value="ECO:0007669"/>
    <property type="project" value="InterPro"/>
</dbReference>
<protein>
    <submittedName>
        <fullName evidence="3">Terpene cyclase/mutase family protein</fullName>
    </submittedName>
</protein>
<evidence type="ECO:0000313" key="3">
    <source>
        <dbReference type="EMBL" id="HIV39721.1"/>
    </source>
</evidence>
<dbReference type="Gene3D" id="1.50.10.20">
    <property type="match status" value="1"/>
</dbReference>
<name>A0A9D1TH61_9FIRM</name>
<reference evidence="3" key="1">
    <citation type="journal article" date="2021" name="PeerJ">
        <title>Extensive microbial diversity within the chicken gut microbiome revealed by metagenomics and culture.</title>
        <authorList>
            <person name="Gilroy R."/>
            <person name="Ravi A."/>
            <person name="Getino M."/>
            <person name="Pursley I."/>
            <person name="Horton D.L."/>
            <person name="Alikhan N.F."/>
            <person name="Baker D."/>
            <person name="Gharbi K."/>
            <person name="Hall N."/>
            <person name="Watson M."/>
            <person name="Adriaenssens E.M."/>
            <person name="Foster-Nyarko E."/>
            <person name="Jarju S."/>
            <person name="Secka A."/>
            <person name="Antonio M."/>
            <person name="Oren A."/>
            <person name="Chaudhuri R.R."/>
            <person name="La Ragione R."/>
            <person name="Hildebrand F."/>
            <person name="Pallen M.J."/>
        </authorList>
    </citation>
    <scope>NUCLEOTIDE SEQUENCE</scope>
    <source>
        <strain evidence="3">CHK195-9823</strain>
    </source>
</reference>
<accession>A0A9D1TH61</accession>
<comment type="caution">
    <text evidence="3">The sequence shown here is derived from an EMBL/GenBank/DDBJ whole genome shotgun (WGS) entry which is preliminary data.</text>
</comment>
<keyword evidence="1" id="KW-0677">Repeat</keyword>
<evidence type="ECO:0000259" key="2">
    <source>
        <dbReference type="Pfam" id="PF00432"/>
    </source>
</evidence>
<feature type="domain" description="Prenyltransferase alpha-alpha toroid" evidence="2">
    <location>
        <begin position="81"/>
        <end position="127"/>
    </location>
</feature>
<dbReference type="AlphaFoldDB" id="A0A9D1TH61"/>